<dbReference type="Proteomes" id="UP000887116">
    <property type="component" value="Unassembled WGS sequence"/>
</dbReference>
<evidence type="ECO:0000313" key="3">
    <source>
        <dbReference type="Proteomes" id="UP000887116"/>
    </source>
</evidence>
<name>A0A8X6L7N1_TRICU</name>
<evidence type="ECO:0000256" key="1">
    <source>
        <dbReference type="SAM" id="MobiDB-lite"/>
    </source>
</evidence>
<feature type="region of interest" description="Disordered" evidence="1">
    <location>
        <begin position="1"/>
        <end position="29"/>
    </location>
</feature>
<dbReference type="AlphaFoldDB" id="A0A8X6L7N1"/>
<proteinExistence type="predicted"/>
<protein>
    <submittedName>
        <fullName evidence="2">Uncharacterized protein</fullName>
    </submittedName>
</protein>
<accession>A0A8X6L7N1</accession>
<keyword evidence="3" id="KW-1185">Reference proteome</keyword>
<evidence type="ECO:0000313" key="2">
    <source>
        <dbReference type="EMBL" id="GFQ96813.1"/>
    </source>
</evidence>
<feature type="compositionally biased region" description="Basic and acidic residues" evidence="1">
    <location>
        <begin position="53"/>
        <end position="68"/>
    </location>
</feature>
<feature type="region of interest" description="Disordered" evidence="1">
    <location>
        <begin position="43"/>
        <end position="68"/>
    </location>
</feature>
<organism evidence="2 3">
    <name type="scientific">Trichonephila clavata</name>
    <name type="common">Joro spider</name>
    <name type="synonym">Nephila clavata</name>
    <dbReference type="NCBI Taxonomy" id="2740835"/>
    <lineage>
        <taxon>Eukaryota</taxon>
        <taxon>Metazoa</taxon>
        <taxon>Ecdysozoa</taxon>
        <taxon>Arthropoda</taxon>
        <taxon>Chelicerata</taxon>
        <taxon>Arachnida</taxon>
        <taxon>Araneae</taxon>
        <taxon>Araneomorphae</taxon>
        <taxon>Entelegynae</taxon>
        <taxon>Araneoidea</taxon>
        <taxon>Nephilidae</taxon>
        <taxon>Trichonephila</taxon>
    </lineage>
</organism>
<reference evidence="2" key="1">
    <citation type="submission" date="2020-07" db="EMBL/GenBank/DDBJ databases">
        <title>Multicomponent nature underlies the extraordinary mechanical properties of spider dragline silk.</title>
        <authorList>
            <person name="Kono N."/>
            <person name="Nakamura H."/>
            <person name="Mori M."/>
            <person name="Yoshida Y."/>
            <person name="Ohtoshi R."/>
            <person name="Malay A.D."/>
            <person name="Moran D.A.P."/>
            <person name="Tomita M."/>
            <person name="Numata K."/>
            <person name="Arakawa K."/>
        </authorList>
    </citation>
    <scope>NUCLEOTIDE SEQUENCE</scope>
</reference>
<comment type="caution">
    <text evidence="2">The sequence shown here is derived from an EMBL/GenBank/DDBJ whole genome shotgun (WGS) entry which is preliminary data.</text>
</comment>
<sequence>MENSLDEMDLSPPHTRPGTPTAKMNNTTEETLCQRLFRTTAITQTIHGHPRRLQRDSGNARDEPMPQH</sequence>
<dbReference type="EMBL" id="BMAO01014752">
    <property type="protein sequence ID" value="GFQ96813.1"/>
    <property type="molecule type" value="Genomic_DNA"/>
</dbReference>
<gene>
    <name evidence="2" type="ORF">TNCT_663931</name>
</gene>